<keyword evidence="3" id="KW-0479">Metal-binding</keyword>
<evidence type="ECO:0000256" key="2">
    <source>
        <dbReference type="ARBA" id="ARBA00022714"/>
    </source>
</evidence>
<dbReference type="EMBL" id="FOOU01000013">
    <property type="protein sequence ID" value="SFG77482.1"/>
    <property type="molecule type" value="Genomic_DNA"/>
</dbReference>
<gene>
    <name evidence="11" type="ORF">SAMN05216175_11372</name>
</gene>
<feature type="domain" description="BFD-like [2Fe-2S]-binding" evidence="10">
    <location>
        <begin position="2"/>
        <end position="50"/>
    </location>
</feature>
<dbReference type="InterPro" id="IPR007419">
    <property type="entry name" value="BFD-like_2Fe2S-bd_dom"/>
</dbReference>
<keyword evidence="12" id="KW-1185">Reference proteome</keyword>
<sequence length="66" mass="7111">MYICICNAVTDSQIKNALDEGATSVSDLNKSLSLGSCCGKCTRTAREIIKQHRSAKEVDELAYSAV</sequence>
<evidence type="ECO:0000256" key="9">
    <source>
        <dbReference type="ARBA" id="ARBA00046332"/>
    </source>
</evidence>
<dbReference type="STRING" id="1045558.SAMN05216175_11372"/>
<dbReference type="Gene3D" id="1.10.10.1100">
    <property type="entry name" value="BFD-like [2Fe-2S]-binding domain"/>
    <property type="match status" value="1"/>
</dbReference>
<keyword evidence="1" id="KW-0813">Transport</keyword>
<dbReference type="PANTHER" id="PTHR37424">
    <property type="entry name" value="BACTERIOFERRITIN-ASSOCIATED FERREDOXIN"/>
    <property type="match status" value="1"/>
</dbReference>
<dbReference type="InterPro" id="IPR052371">
    <property type="entry name" value="BFD-associated_ferredoxin"/>
</dbReference>
<name>A0A1I2UJZ1_9GAMM</name>
<accession>A0A1I2UJZ1</accession>
<evidence type="ECO:0000313" key="11">
    <source>
        <dbReference type="EMBL" id="SFG77482.1"/>
    </source>
</evidence>
<dbReference type="PANTHER" id="PTHR37424:SF1">
    <property type="entry name" value="BACTERIOFERRITIN-ASSOCIATED FERREDOXIN"/>
    <property type="match status" value="1"/>
</dbReference>
<dbReference type="Proteomes" id="UP000198623">
    <property type="component" value="Unassembled WGS sequence"/>
</dbReference>
<proteinExistence type="inferred from homology"/>
<dbReference type="InterPro" id="IPR041854">
    <property type="entry name" value="BFD-like_2Fe2S-bd_dom_sf"/>
</dbReference>
<dbReference type="CDD" id="cd19945">
    <property type="entry name" value="Fer2_BFD"/>
    <property type="match status" value="1"/>
</dbReference>
<evidence type="ECO:0000256" key="4">
    <source>
        <dbReference type="ARBA" id="ARBA00022982"/>
    </source>
</evidence>
<evidence type="ECO:0000256" key="8">
    <source>
        <dbReference type="ARBA" id="ARBA00039386"/>
    </source>
</evidence>
<dbReference type="OrthoDB" id="9815350at2"/>
<keyword evidence="2" id="KW-0001">2Fe-2S</keyword>
<evidence type="ECO:0000313" key="12">
    <source>
        <dbReference type="Proteomes" id="UP000198623"/>
    </source>
</evidence>
<keyword evidence="6" id="KW-0411">Iron-sulfur</keyword>
<evidence type="ECO:0000256" key="6">
    <source>
        <dbReference type="ARBA" id="ARBA00023014"/>
    </source>
</evidence>
<evidence type="ECO:0000256" key="5">
    <source>
        <dbReference type="ARBA" id="ARBA00023004"/>
    </source>
</evidence>
<keyword evidence="5" id="KW-0408">Iron</keyword>
<comment type="cofactor">
    <cofactor evidence="7">
        <name>[2Fe-2S] cluster</name>
        <dbReference type="ChEBI" id="CHEBI:190135"/>
    </cofactor>
</comment>
<dbReference type="GO" id="GO:0046872">
    <property type="term" value="F:metal ion binding"/>
    <property type="evidence" value="ECO:0007669"/>
    <property type="project" value="UniProtKB-KW"/>
</dbReference>
<evidence type="ECO:0000256" key="1">
    <source>
        <dbReference type="ARBA" id="ARBA00022448"/>
    </source>
</evidence>
<dbReference type="RefSeq" id="WP_090729423.1">
    <property type="nucleotide sequence ID" value="NZ_FOOU01000013.1"/>
</dbReference>
<comment type="similarity">
    <text evidence="9">Belongs to the Bfd family.</text>
</comment>
<evidence type="ECO:0000256" key="7">
    <source>
        <dbReference type="ARBA" id="ARBA00034078"/>
    </source>
</evidence>
<organism evidence="11 12">
    <name type="scientific">Neptunomonas qingdaonensis</name>
    <dbReference type="NCBI Taxonomy" id="1045558"/>
    <lineage>
        <taxon>Bacteria</taxon>
        <taxon>Pseudomonadati</taxon>
        <taxon>Pseudomonadota</taxon>
        <taxon>Gammaproteobacteria</taxon>
        <taxon>Oceanospirillales</taxon>
        <taxon>Oceanospirillaceae</taxon>
        <taxon>Neptunomonas</taxon>
    </lineage>
</organism>
<evidence type="ECO:0000256" key="3">
    <source>
        <dbReference type="ARBA" id="ARBA00022723"/>
    </source>
</evidence>
<protein>
    <recommendedName>
        <fullName evidence="8">Bacterioferritin-associated ferredoxin</fullName>
    </recommendedName>
</protein>
<dbReference type="GO" id="GO:0051537">
    <property type="term" value="F:2 iron, 2 sulfur cluster binding"/>
    <property type="evidence" value="ECO:0007669"/>
    <property type="project" value="UniProtKB-KW"/>
</dbReference>
<dbReference type="AlphaFoldDB" id="A0A1I2UJZ1"/>
<keyword evidence="4" id="KW-0249">Electron transport</keyword>
<evidence type="ECO:0000259" key="10">
    <source>
        <dbReference type="Pfam" id="PF04324"/>
    </source>
</evidence>
<dbReference type="Pfam" id="PF04324">
    <property type="entry name" value="Fer2_BFD"/>
    <property type="match status" value="1"/>
</dbReference>
<reference evidence="12" key="1">
    <citation type="submission" date="2016-10" db="EMBL/GenBank/DDBJ databases">
        <authorList>
            <person name="Varghese N."/>
            <person name="Submissions S."/>
        </authorList>
    </citation>
    <scope>NUCLEOTIDE SEQUENCE [LARGE SCALE GENOMIC DNA]</scope>
    <source>
        <strain evidence="12">CGMCC 1.10971</strain>
    </source>
</reference>